<dbReference type="KEGG" id="nfr:ERS450000_00299"/>
<evidence type="ECO:0000313" key="3">
    <source>
        <dbReference type="Proteomes" id="UP000057820"/>
    </source>
</evidence>
<sequence>MTIPTEQSTSRTVEVDGATVHYHDLGSGPPLVLQPAFGPLPGTTAWLTYHRVLPALAARHRCILVDYPNFGRSAPREFHEPVHDLYVRNTLALLDELALDAVTVVGVSTGGTVALDLAITAPDRVERLVVGGCSASTGGDPFLLTPAPTEVGRLFDECQTGPADPDRIARLLRAIVHDPGHIDAALVERMYRWRLREPVHADTWARSTIVPRSNLAALAAITVPTLIVHGRSDRMVPLEGALMLLGRLSDADLVVLNNCGHWPPFERPGAFVAAVRAFLGDEAGNVPADGSASLSGP</sequence>
<reference evidence="3" key="1">
    <citation type="submission" date="2015-03" db="EMBL/GenBank/DDBJ databases">
        <authorList>
            <consortium name="Pathogen Informatics"/>
        </authorList>
    </citation>
    <scope>NUCLEOTIDE SEQUENCE [LARGE SCALE GENOMIC DNA]</scope>
    <source>
        <strain evidence="3">NCTC11134</strain>
    </source>
</reference>
<dbReference type="Gene3D" id="3.40.50.1820">
    <property type="entry name" value="alpha/beta hydrolase"/>
    <property type="match status" value="1"/>
</dbReference>
<gene>
    <name evidence="2" type="primary">bphD_1</name>
    <name evidence="2" type="ORF">ERS450000_00299</name>
</gene>
<name>A0A0H5ND16_NOCFR</name>
<dbReference type="Proteomes" id="UP000057820">
    <property type="component" value="Chromosome 1"/>
</dbReference>
<dbReference type="RefSeq" id="WP_082668548.1">
    <property type="nucleotide sequence ID" value="NZ_CAACYE020000001.1"/>
</dbReference>
<evidence type="ECO:0000259" key="1">
    <source>
        <dbReference type="Pfam" id="PF12697"/>
    </source>
</evidence>
<dbReference type="PANTHER" id="PTHR43689:SF8">
    <property type="entry name" value="ALPHA_BETA-HYDROLASES SUPERFAMILY PROTEIN"/>
    <property type="match status" value="1"/>
</dbReference>
<dbReference type="SUPFAM" id="SSF53474">
    <property type="entry name" value="alpha/beta-Hydrolases"/>
    <property type="match status" value="1"/>
</dbReference>
<organism evidence="2 3">
    <name type="scientific">Nocardia farcinica</name>
    <dbReference type="NCBI Taxonomy" id="37329"/>
    <lineage>
        <taxon>Bacteria</taxon>
        <taxon>Bacillati</taxon>
        <taxon>Actinomycetota</taxon>
        <taxon>Actinomycetes</taxon>
        <taxon>Mycobacteriales</taxon>
        <taxon>Nocardiaceae</taxon>
        <taxon>Nocardia</taxon>
    </lineage>
</organism>
<dbReference type="Pfam" id="PF12697">
    <property type="entry name" value="Abhydrolase_6"/>
    <property type="match status" value="1"/>
</dbReference>
<proteinExistence type="predicted"/>
<dbReference type="PANTHER" id="PTHR43689">
    <property type="entry name" value="HYDROLASE"/>
    <property type="match status" value="1"/>
</dbReference>
<dbReference type="InterPro" id="IPR029058">
    <property type="entry name" value="AB_hydrolase_fold"/>
</dbReference>
<accession>A0A0H5ND16</accession>
<feature type="domain" description="AB hydrolase-1" evidence="1">
    <location>
        <begin position="41"/>
        <end position="274"/>
    </location>
</feature>
<dbReference type="EMBL" id="LN868938">
    <property type="protein sequence ID" value="CRY73760.1"/>
    <property type="molecule type" value="Genomic_DNA"/>
</dbReference>
<dbReference type="GO" id="GO:0016787">
    <property type="term" value="F:hydrolase activity"/>
    <property type="evidence" value="ECO:0007669"/>
    <property type="project" value="UniProtKB-KW"/>
</dbReference>
<dbReference type="EC" id="3.7.1.8" evidence="2"/>
<dbReference type="PRINTS" id="PR00412">
    <property type="entry name" value="EPOXHYDRLASE"/>
</dbReference>
<dbReference type="InterPro" id="IPR000073">
    <property type="entry name" value="AB_hydrolase_1"/>
</dbReference>
<protein>
    <submittedName>
        <fullName evidence="2">2-hydroxy-6-oxo-6-phenylhexa-2,4-dienoate hydrolase</fullName>
        <ecNumber evidence="2">3.7.1.8</ecNumber>
    </submittedName>
</protein>
<evidence type="ECO:0000313" key="2">
    <source>
        <dbReference type="EMBL" id="CRY73760.1"/>
    </source>
</evidence>
<dbReference type="InterPro" id="IPR000639">
    <property type="entry name" value="Epox_hydrolase-like"/>
</dbReference>
<dbReference type="PRINTS" id="PR00111">
    <property type="entry name" value="ABHYDROLASE"/>
</dbReference>
<keyword evidence="2" id="KW-0378">Hydrolase</keyword>
<dbReference type="AlphaFoldDB" id="A0A0H5ND16"/>